<evidence type="ECO:0000313" key="4">
    <source>
        <dbReference type="Proteomes" id="UP000316714"/>
    </source>
</evidence>
<dbReference type="InterPro" id="IPR045584">
    <property type="entry name" value="Pilin-like"/>
</dbReference>
<dbReference type="AlphaFoldDB" id="A0A5C5V5H7"/>
<dbReference type="OrthoDB" id="249131at2"/>
<accession>A0A5C5V5H7</accession>
<organism evidence="3 4">
    <name type="scientific">Posidoniimonas corsicana</name>
    <dbReference type="NCBI Taxonomy" id="1938618"/>
    <lineage>
        <taxon>Bacteria</taxon>
        <taxon>Pseudomonadati</taxon>
        <taxon>Planctomycetota</taxon>
        <taxon>Planctomycetia</taxon>
        <taxon>Pirellulales</taxon>
        <taxon>Lacipirellulaceae</taxon>
        <taxon>Posidoniimonas</taxon>
    </lineage>
</organism>
<dbReference type="EMBL" id="SIHJ01000002">
    <property type="protein sequence ID" value="TWT33808.1"/>
    <property type="molecule type" value="Genomic_DNA"/>
</dbReference>
<dbReference type="Pfam" id="PF07963">
    <property type="entry name" value="N_methyl"/>
    <property type="match status" value="1"/>
</dbReference>
<evidence type="ECO:0000259" key="2">
    <source>
        <dbReference type="Pfam" id="PF07596"/>
    </source>
</evidence>
<dbReference type="NCBIfam" id="TIGR04294">
    <property type="entry name" value="pre_pil_HX9DG"/>
    <property type="match status" value="1"/>
</dbReference>
<feature type="transmembrane region" description="Helical" evidence="1">
    <location>
        <begin position="20"/>
        <end position="41"/>
    </location>
</feature>
<evidence type="ECO:0000256" key="1">
    <source>
        <dbReference type="SAM" id="Phobius"/>
    </source>
</evidence>
<sequence>MQLSNAKRGATHRERAAFTLVELLVVIAIIGVLIALLLPAVQAAREAARRSQCSNNLKQIGLACLNYESSRGVLPPGTYLGEGSAWSAFILPYLEEGSMFSYLQIGEDDNGNFQWAHPGAYEDVASLGEKYQNMVLCETVIPVYRCPSMGLPEHLYDLSAVSWVVNNRVPGSYIGVASGLIQSQYPTYWIRGKRSPDAPPLYEGADGVLVGVHHQEDRKGGSIALRKVIDGTSKTALAGEAVSDFTTVEQLGQAKEAREGDRKDHWYGGSDDIDTTISGSANDFSDPSEFLGSTGVGMNLQSSSADNQRICRTAASTECQSLQLSFGSEHSGVVQMVFVDGHVQAVVESTDPQVWSDMGSRAGQVITTGGADRR</sequence>
<keyword evidence="1" id="KW-0472">Membrane</keyword>
<dbReference type="RefSeq" id="WP_146566737.1">
    <property type="nucleotide sequence ID" value="NZ_SIHJ01000002.1"/>
</dbReference>
<keyword evidence="1" id="KW-0812">Transmembrane</keyword>
<dbReference type="Pfam" id="PF07596">
    <property type="entry name" value="SBP_bac_10"/>
    <property type="match status" value="1"/>
</dbReference>
<dbReference type="SUPFAM" id="SSF54523">
    <property type="entry name" value="Pili subunits"/>
    <property type="match status" value="1"/>
</dbReference>
<dbReference type="Proteomes" id="UP000316714">
    <property type="component" value="Unassembled WGS sequence"/>
</dbReference>
<keyword evidence="4" id="KW-1185">Reference proteome</keyword>
<protein>
    <recommendedName>
        <fullName evidence="2">DUF1559 domain-containing protein</fullName>
    </recommendedName>
</protein>
<gene>
    <name evidence="3" type="ORF">KOR34_36420</name>
</gene>
<feature type="domain" description="DUF1559" evidence="2">
    <location>
        <begin position="42"/>
        <end position="353"/>
    </location>
</feature>
<proteinExistence type="predicted"/>
<reference evidence="3 4" key="1">
    <citation type="submission" date="2019-02" db="EMBL/GenBank/DDBJ databases">
        <title>Deep-cultivation of Planctomycetes and their phenomic and genomic characterization uncovers novel biology.</title>
        <authorList>
            <person name="Wiegand S."/>
            <person name="Jogler M."/>
            <person name="Boedeker C."/>
            <person name="Pinto D."/>
            <person name="Vollmers J."/>
            <person name="Rivas-Marin E."/>
            <person name="Kohn T."/>
            <person name="Peeters S.H."/>
            <person name="Heuer A."/>
            <person name="Rast P."/>
            <person name="Oberbeckmann S."/>
            <person name="Bunk B."/>
            <person name="Jeske O."/>
            <person name="Meyerdierks A."/>
            <person name="Storesund J.E."/>
            <person name="Kallscheuer N."/>
            <person name="Luecker S."/>
            <person name="Lage O.M."/>
            <person name="Pohl T."/>
            <person name="Merkel B.J."/>
            <person name="Hornburger P."/>
            <person name="Mueller R.-W."/>
            <person name="Bruemmer F."/>
            <person name="Labrenz M."/>
            <person name="Spormann A.M."/>
            <person name="Op Den Camp H."/>
            <person name="Overmann J."/>
            <person name="Amann R."/>
            <person name="Jetten M.S.M."/>
            <person name="Mascher T."/>
            <person name="Medema M.H."/>
            <person name="Devos D.P."/>
            <person name="Kaster A.-K."/>
            <person name="Ovreas L."/>
            <person name="Rohde M."/>
            <person name="Galperin M.Y."/>
            <person name="Jogler C."/>
        </authorList>
    </citation>
    <scope>NUCLEOTIDE SEQUENCE [LARGE SCALE GENOMIC DNA]</scope>
    <source>
        <strain evidence="3 4">KOR34</strain>
    </source>
</reference>
<dbReference type="InterPro" id="IPR027558">
    <property type="entry name" value="Pre_pil_HX9DG_C"/>
</dbReference>
<name>A0A5C5V5H7_9BACT</name>
<evidence type="ECO:0000313" key="3">
    <source>
        <dbReference type="EMBL" id="TWT33808.1"/>
    </source>
</evidence>
<dbReference type="PANTHER" id="PTHR30093:SF2">
    <property type="entry name" value="TYPE II SECRETION SYSTEM PROTEIN H"/>
    <property type="match status" value="1"/>
</dbReference>
<dbReference type="NCBIfam" id="TIGR02532">
    <property type="entry name" value="IV_pilin_GFxxxE"/>
    <property type="match status" value="1"/>
</dbReference>
<comment type="caution">
    <text evidence="3">The sequence shown here is derived from an EMBL/GenBank/DDBJ whole genome shotgun (WGS) entry which is preliminary data.</text>
</comment>
<keyword evidence="1" id="KW-1133">Transmembrane helix</keyword>
<dbReference type="InterPro" id="IPR012902">
    <property type="entry name" value="N_methyl_site"/>
</dbReference>
<dbReference type="InterPro" id="IPR011453">
    <property type="entry name" value="DUF1559"/>
</dbReference>
<dbReference type="PANTHER" id="PTHR30093">
    <property type="entry name" value="GENERAL SECRETION PATHWAY PROTEIN G"/>
    <property type="match status" value="1"/>
</dbReference>
<dbReference type="Gene3D" id="3.30.700.10">
    <property type="entry name" value="Glycoprotein, Type 4 Pilin"/>
    <property type="match status" value="1"/>
</dbReference>